<accession>I2NEH1</accession>
<dbReference type="AlphaFoldDB" id="I2NEH1"/>
<feature type="domain" description="Tubulin/FtsZ GTPase" evidence="3">
    <location>
        <begin position="26"/>
        <end position="191"/>
    </location>
</feature>
<evidence type="ECO:0000256" key="1">
    <source>
        <dbReference type="ARBA" id="ARBA00022741"/>
    </source>
</evidence>
<organism evidence="4 5">
    <name type="scientific">Haemophilus paraphrohaemolyticus HK411</name>
    <dbReference type="NCBI Taxonomy" id="1095743"/>
    <lineage>
        <taxon>Bacteria</taxon>
        <taxon>Pseudomonadati</taxon>
        <taxon>Pseudomonadota</taxon>
        <taxon>Gammaproteobacteria</taxon>
        <taxon>Pasteurellales</taxon>
        <taxon>Pasteurellaceae</taxon>
        <taxon>Haemophilus</taxon>
    </lineage>
</organism>
<protein>
    <submittedName>
        <fullName evidence="4">Tubulin/FtsZ family, GTPase domain protein</fullName>
    </submittedName>
</protein>
<evidence type="ECO:0000259" key="3">
    <source>
        <dbReference type="SMART" id="SM00864"/>
    </source>
</evidence>
<dbReference type="GO" id="GO:0005525">
    <property type="term" value="F:GTP binding"/>
    <property type="evidence" value="ECO:0007669"/>
    <property type="project" value="UniProtKB-KW"/>
</dbReference>
<dbReference type="PRINTS" id="PR00423">
    <property type="entry name" value="CELLDVISFTSZ"/>
</dbReference>
<dbReference type="GO" id="GO:0051301">
    <property type="term" value="P:cell division"/>
    <property type="evidence" value="ECO:0007669"/>
    <property type="project" value="TreeGrafter"/>
</dbReference>
<dbReference type="PANTHER" id="PTHR30314:SF3">
    <property type="entry name" value="MITOCHONDRIAL DIVISION PROTEIN FSZA"/>
    <property type="match status" value="1"/>
</dbReference>
<dbReference type="SUPFAM" id="SSF52490">
    <property type="entry name" value="Tubulin nucleotide-binding domain-like"/>
    <property type="match status" value="1"/>
</dbReference>
<dbReference type="PATRIC" id="fig|1095743.3.peg.1638"/>
<dbReference type="Gene3D" id="3.40.50.1440">
    <property type="entry name" value="Tubulin/FtsZ, GTPase domain"/>
    <property type="match status" value="1"/>
</dbReference>
<reference evidence="4 5" key="1">
    <citation type="submission" date="2012-04" db="EMBL/GenBank/DDBJ databases">
        <authorList>
            <person name="Harkins D.M."/>
            <person name="Madupu R."/>
            <person name="Durkin A.S."/>
            <person name="Torralba M."/>
            <person name="Methe B."/>
            <person name="Sutton G.G."/>
            <person name="Nelson K.E."/>
        </authorList>
    </citation>
    <scope>NUCLEOTIDE SEQUENCE [LARGE SCALE GENOMIC DNA]</scope>
    <source>
        <strain evidence="4 5">HK411</strain>
    </source>
</reference>
<dbReference type="InterPro" id="IPR045061">
    <property type="entry name" value="FtsZ/CetZ"/>
</dbReference>
<dbReference type="InterPro" id="IPR003008">
    <property type="entry name" value="Tubulin_FtsZ_GTPase"/>
</dbReference>
<evidence type="ECO:0000256" key="2">
    <source>
        <dbReference type="ARBA" id="ARBA00023134"/>
    </source>
</evidence>
<name>I2NEH1_9PAST</name>
<dbReference type="Pfam" id="PF00091">
    <property type="entry name" value="Tubulin"/>
    <property type="match status" value="1"/>
</dbReference>
<dbReference type="PANTHER" id="PTHR30314">
    <property type="entry name" value="CELL DIVISION PROTEIN FTSZ-RELATED"/>
    <property type="match status" value="1"/>
</dbReference>
<gene>
    <name evidence="4" type="ORF">HMPREF1054_1121</name>
</gene>
<keyword evidence="1" id="KW-0547">Nucleotide-binding</keyword>
<dbReference type="SMART" id="SM00864">
    <property type="entry name" value="Tubulin"/>
    <property type="match status" value="1"/>
</dbReference>
<dbReference type="GO" id="GO:0003924">
    <property type="term" value="F:GTPase activity"/>
    <property type="evidence" value="ECO:0007669"/>
    <property type="project" value="InterPro"/>
</dbReference>
<evidence type="ECO:0000313" key="4">
    <source>
        <dbReference type="EMBL" id="EIG24232.1"/>
    </source>
</evidence>
<dbReference type="EMBL" id="AJMU01000069">
    <property type="protein sequence ID" value="EIG24232.1"/>
    <property type="molecule type" value="Genomic_DNA"/>
</dbReference>
<dbReference type="Proteomes" id="UP000003345">
    <property type="component" value="Unassembled WGS sequence"/>
</dbReference>
<evidence type="ECO:0000313" key="5">
    <source>
        <dbReference type="Proteomes" id="UP000003345"/>
    </source>
</evidence>
<comment type="caution">
    <text evidence="4">The sequence shown here is derived from an EMBL/GenBank/DDBJ whole genome shotgun (WGS) entry which is preliminary data.</text>
</comment>
<keyword evidence="2" id="KW-0342">GTP-binding</keyword>
<dbReference type="GO" id="GO:0005737">
    <property type="term" value="C:cytoplasm"/>
    <property type="evidence" value="ECO:0007669"/>
    <property type="project" value="TreeGrafter"/>
</dbReference>
<dbReference type="GO" id="GO:0032153">
    <property type="term" value="C:cell division site"/>
    <property type="evidence" value="ECO:0007669"/>
    <property type="project" value="TreeGrafter"/>
</dbReference>
<dbReference type="InterPro" id="IPR036525">
    <property type="entry name" value="Tubulin/FtsZ_GTPase_sf"/>
</dbReference>
<dbReference type="eggNOG" id="COG0206">
    <property type="taxonomic scope" value="Bacteria"/>
</dbReference>
<sequence>MKTTQIWCIGGRGLNSLVRLRENFPTAEYCVVGSVQENLENLDTTTVLLEKSEVKQKTMFGGFFNALCKSEPKSKPIVLVEPHFAEIIEKLQGCKKLILVAGLGGDTGSVATPAIAKLAKQQGCTVIAAVTTPFIYEGETRTKLAQQALQELKDYTDECIVVDNQEMLMLPKNISMQDAFAEMDNITVVKLKEHI</sequence>
<proteinExistence type="predicted"/>